<keyword evidence="4" id="KW-0378">Hydrolase</keyword>
<reference evidence="8 9" key="1">
    <citation type="journal article" date="2018" name="Evol. Lett.">
        <title>Horizontal gene cluster transfer increased hallucinogenic mushroom diversity.</title>
        <authorList>
            <person name="Reynolds H.T."/>
            <person name="Vijayakumar V."/>
            <person name="Gluck-Thaler E."/>
            <person name="Korotkin H.B."/>
            <person name="Matheny P.B."/>
            <person name="Slot J.C."/>
        </authorList>
    </citation>
    <scope>NUCLEOTIDE SEQUENCE [LARGE SCALE GENOMIC DNA]</scope>
    <source>
        <strain evidence="8 9">SRW20</strain>
    </source>
</reference>
<evidence type="ECO:0000256" key="1">
    <source>
        <dbReference type="ARBA" id="ARBA00011079"/>
    </source>
</evidence>
<evidence type="ECO:0000256" key="6">
    <source>
        <dbReference type="SAM" id="MobiDB-lite"/>
    </source>
</evidence>
<feature type="signal peptide" evidence="7">
    <location>
        <begin position="1"/>
        <end position="21"/>
    </location>
</feature>
<proteinExistence type="inferred from homology"/>
<dbReference type="InterPro" id="IPR029058">
    <property type="entry name" value="AB_hydrolase_fold"/>
</dbReference>
<keyword evidence="2" id="KW-0645">Protease</keyword>
<evidence type="ECO:0000256" key="2">
    <source>
        <dbReference type="ARBA" id="ARBA00022670"/>
    </source>
</evidence>
<dbReference type="SUPFAM" id="SSF53474">
    <property type="entry name" value="alpha/beta-Hydrolases"/>
    <property type="match status" value="1"/>
</dbReference>
<dbReference type="Pfam" id="PF05577">
    <property type="entry name" value="Peptidase_S28"/>
    <property type="match status" value="1"/>
</dbReference>
<dbReference type="EMBL" id="NHYE01005599">
    <property type="protein sequence ID" value="PPQ68264.1"/>
    <property type="molecule type" value="Genomic_DNA"/>
</dbReference>
<dbReference type="GO" id="GO:0070008">
    <property type="term" value="F:serine-type exopeptidase activity"/>
    <property type="evidence" value="ECO:0007669"/>
    <property type="project" value="InterPro"/>
</dbReference>
<dbReference type="GO" id="GO:0006508">
    <property type="term" value="P:proteolysis"/>
    <property type="evidence" value="ECO:0007669"/>
    <property type="project" value="UniProtKB-KW"/>
</dbReference>
<keyword evidence="9" id="KW-1185">Reference proteome</keyword>
<dbReference type="AlphaFoldDB" id="A0A409VPS9"/>
<dbReference type="InParanoid" id="A0A409VPS9"/>
<name>A0A409VPS9_9AGAR</name>
<accession>A0A409VPS9</accession>
<comment type="similarity">
    <text evidence="1">Belongs to the peptidase S28 family.</text>
</comment>
<evidence type="ECO:0000313" key="9">
    <source>
        <dbReference type="Proteomes" id="UP000284706"/>
    </source>
</evidence>
<comment type="caution">
    <text evidence="8">The sequence shown here is derived from an EMBL/GenBank/DDBJ whole genome shotgun (WGS) entry which is preliminary data.</text>
</comment>
<sequence length="563" mass="61880">MYFRPLLGLVISVASIAASSARLHDGRLHGNMLRPAGVPIVEIPDPNAPVTSRNGTVLPPYNTTYYFDQLIDHNNPSLGTFQQRFWHTYEFYEQGMCGPIILMTPGEVNANGYTGYLTNRTINGQIAQQQNGSTIVLEHRFYGLSNPYPNLNVSSLRLHTIQQAIDDLVYFAQNVNLPMPGGDSVTPDKAPWVLVGGSYSGALTSWTMVNKPGVFVAGYASSAVVEAILDFWQYFEPVRLFMPKNCSADVEAVIAHVDKTFSGKDATAIQALKENWGLGDMTHLDDVAGALRNNLWDWQSLQPTSGPGATFFDFCDALEVKDGKVAPASGWGLDHALQAWGNFWKSGYLTQVCGKQDAETCLGTYNASQSFWTDTSVDNANRSWMWIVCNEVGYLQEGAPVTSPTLVTRLVQPPYDLRQCQQMFSAAFPTPPVPNTARTNAVYKGWNVRIDNLFFANGQRDPWRYATVSSADVNVPSTKEQPIHVGDGFHCSDLSTASAAIDPTIQSVQQAALSSMKTWLKAWKPKGSGGHTSFPRSLPQPFQSGPSSPIKPINAWFRNFGKI</sequence>
<feature type="region of interest" description="Disordered" evidence="6">
    <location>
        <begin position="527"/>
        <end position="546"/>
    </location>
</feature>
<dbReference type="InterPro" id="IPR008758">
    <property type="entry name" value="Peptidase_S28"/>
</dbReference>
<evidence type="ECO:0000256" key="7">
    <source>
        <dbReference type="SAM" id="SignalP"/>
    </source>
</evidence>
<gene>
    <name evidence="8" type="ORF">CVT26_006180</name>
</gene>
<dbReference type="PANTHER" id="PTHR11010">
    <property type="entry name" value="PROTEASE S28 PRO-X CARBOXYPEPTIDASE-RELATED"/>
    <property type="match status" value="1"/>
</dbReference>
<evidence type="ECO:0000313" key="8">
    <source>
        <dbReference type="EMBL" id="PPQ68264.1"/>
    </source>
</evidence>
<evidence type="ECO:0000256" key="4">
    <source>
        <dbReference type="ARBA" id="ARBA00022801"/>
    </source>
</evidence>
<evidence type="ECO:0000256" key="3">
    <source>
        <dbReference type="ARBA" id="ARBA00022729"/>
    </source>
</evidence>
<dbReference type="OrthoDB" id="1735038at2759"/>
<dbReference type="Gene3D" id="3.40.50.1820">
    <property type="entry name" value="alpha/beta hydrolase"/>
    <property type="match status" value="2"/>
</dbReference>
<dbReference type="Proteomes" id="UP000284706">
    <property type="component" value="Unassembled WGS sequence"/>
</dbReference>
<dbReference type="GO" id="GO:0008239">
    <property type="term" value="F:dipeptidyl-peptidase activity"/>
    <property type="evidence" value="ECO:0007669"/>
    <property type="project" value="TreeGrafter"/>
</dbReference>
<keyword evidence="3 7" id="KW-0732">Signal</keyword>
<keyword evidence="5" id="KW-0325">Glycoprotein</keyword>
<protein>
    <recommendedName>
        <fullName evidence="10">Peptidase S28</fullName>
    </recommendedName>
</protein>
<dbReference type="PANTHER" id="PTHR11010:SF23">
    <property type="entry name" value="SERINE PEPTIDASE"/>
    <property type="match status" value="1"/>
</dbReference>
<organism evidence="8 9">
    <name type="scientific">Gymnopilus dilepis</name>
    <dbReference type="NCBI Taxonomy" id="231916"/>
    <lineage>
        <taxon>Eukaryota</taxon>
        <taxon>Fungi</taxon>
        <taxon>Dikarya</taxon>
        <taxon>Basidiomycota</taxon>
        <taxon>Agaricomycotina</taxon>
        <taxon>Agaricomycetes</taxon>
        <taxon>Agaricomycetidae</taxon>
        <taxon>Agaricales</taxon>
        <taxon>Agaricineae</taxon>
        <taxon>Hymenogastraceae</taxon>
        <taxon>Gymnopilus</taxon>
    </lineage>
</organism>
<feature type="chain" id="PRO_5019368374" description="Peptidase S28" evidence="7">
    <location>
        <begin position="22"/>
        <end position="563"/>
    </location>
</feature>
<evidence type="ECO:0000256" key="5">
    <source>
        <dbReference type="ARBA" id="ARBA00023180"/>
    </source>
</evidence>
<evidence type="ECO:0008006" key="10">
    <source>
        <dbReference type="Google" id="ProtNLM"/>
    </source>
</evidence>